<proteinExistence type="predicted"/>
<sequence length="247" mass="28080">MTKYVIDIDFRKYTSHQQLVDDISPAFAAVSDDEVEITIHLITYYRFLYSDFLLLVVAAIQQLKMNGVKVSGRVYADSNDEKVKYASRVNFFHQLGLDFPEDFTRYSGTGKFTEISTFDKDSIYKLQDELAIILHKNGGINVEVLQMLYWCLNEIMDNFLVHSKLSTGWVSEQFFPKQKEIRMIICDTGIGIHRALTTYPGSKYQNISEEEALGLCIQNRVTSGAGMGFGLFASSEFIRQNAGSLLI</sequence>
<gene>
    <name evidence="1" type="ORF">GD597_06280</name>
</gene>
<dbReference type="SUPFAM" id="SSF55874">
    <property type="entry name" value="ATPase domain of HSP90 chaperone/DNA topoisomerase II/histidine kinase"/>
    <property type="match status" value="1"/>
</dbReference>
<evidence type="ECO:0000313" key="1">
    <source>
        <dbReference type="EMBL" id="NNV55057.1"/>
    </source>
</evidence>
<dbReference type="InterPro" id="IPR036890">
    <property type="entry name" value="HATPase_C_sf"/>
</dbReference>
<evidence type="ECO:0008006" key="3">
    <source>
        <dbReference type="Google" id="ProtNLM"/>
    </source>
</evidence>
<dbReference type="Gene3D" id="3.30.565.10">
    <property type="entry name" value="Histidine kinase-like ATPase, C-terminal domain"/>
    <property type="match status" value="1"/>
</dbReference>
<dbReference type="Proteomes" id="UP000598971">
    <property type="component" value="Unassembled WGS sequence"/>
</dbReference>
<dbReference type="RefSeq" id="WP_171606989.1">
    <property type="nucleotide sequence ID" value="NZ_WHPF01000004.1"/>
</dbReference>
<keyword evidence="2" id="KW-1185">Reference proteome</keyword>
<name>A0A8J8FED7_9BACT</name>
<protein>
    <recommendedName>
        <fullName evidence="3">Histidine kinase/HSP90-like ATPase domain-containing protein</fullName>
    </recommendedName>
</protein>
<organism evidence="1 2">
    <name type="scientific">Limnovirga soli</name>
    <dbReference type="NCBI Taxonomy" id="2656915"/>
    <lineage>
        <taxon>Bacteria</taxon>
        <taxon>Pseudomonadati</taxon>
        <taxon>Bacteroidota</taxon>
        <taxon>Chitinophagia</taxon>
        <taxon>Chitinophagales</taxon>
        <taxon>Chitinophagaceae</taxon>
        <taxon>Limnovirga</taxon>
    </lineage>
</organism>
<comment type="caution">
    <text evidence="1">The sequence shown here is derived from an EMBL/GenBank/DDBJ whole genome shotgun (WGS) entry which is preliminary data.</text>
</comment>
<dbReference type="AlphaFoldDB" id="A0A8J8FED7"/>
<accession>A0A8J8FED7</accession>
<dbReference type="EMBL" id="WHPF01000004">
    <property type="protein sequence ID" value="NNV55057.1"/>
    <property type="molecule type" value="Genomic_DNA"/>
</dbReference>
<evidence type="ECO:0000313" key="2">
    <source>
        <dbReference type="Proteomes" id="UP000598971"/>
    </source>
</evidence>
<reference evidence="1" key="1">
    <citation type="submission" date="2019-10" db="EMBL/GenBank/DDBJ databases">
        <title>Draft genome sequence of Panacibacter sp. KCS-6.</title>
        <authorList>
            <person name="Yim K.J."/>
        </authorList>
    </citation>
    <scope>NUCLEOTIDE SEQUENCE</scope>
    <source>
        <strain evidence="1">KCS-6</strain>
    </source>
</reference>